<dbReference type="EMBL" id="CP049216">
    <property type="protein sequence ID" value="QTG12926.1"/>
    <property type="molecule type" value="Genomic_DNA"/>
</dbReference>
<gene>
    <name evidence="1" type="ORF">G6M86_06575</name>
</gene>
<sequence length="142" mass="15465">MSNTIQITEAMVDAGCKAIIDLRGHGKWPADFSLADQSIGRQNIRAALEAALSIQAQDAPGREKAKAVFEHGYVIACCNLVHLHDEPGLAFDTLSELGVTKEAVTAMGLTDYDMEALRQIEEARNSQQLYAPLLVEKEEPAQ</sequence>
<reference evidence="1" key="1">
    <citation type="submission" date="2020-02" db="EMBL/GenBank/DDBJ databases">
        <title>Unexpected conservation and global transmission of agrobacterial virulence plasmids.</title>
        <authorList>
            <person name="Weisberg A.J."/>
            <person name="Davis E.W. II"/>
            <person name="Tabima J.R."/>
            <person name="Belcher M.S."/>
            <person name="Miller M."/>
            <person name="Kuo C.-H."/>
            <person name="Loper J.E."/>
            <person name="Grunwald N.J."/>
            <person name="Putnam M.L."/>
            <person name="Chang J.H."/>
        </authorList>
    </citation>
    <scope>NUCLEOTIDE SEQUENCE</scope>
    <source>
        <strain evidence="1">Q15/94</strain>
    </source>
</reference>
<evidence type="ECO:0000313" key="1">
    <source>
        <dbReference type="EMBL" id="QTG12926.1"/>
    </source>
</evidence>
<proteinExistence type="predicted"/>
<dbReference type="Proteomes" id="UP000663946">
    <property type="component" value="Chromosome 1"/>
</dbReference>
<dbReference type="AlphaFoldDB" id="A0AAJ4N0W7"/>
<protein>
    <submittedName>
        <fullName evidence="1">Uncharacterized protein</fullName>
    </submittedName>
</protein>
<accession>A0AAJ4N0W7</accession>
<name>A0AAJ4N0W7_AGRTU</name>
<evidence type="ECO:0000313" key="2">
    <source>
        <dbReference type="Proteomes" id="UP000663946"/>
    </source>
</evidence>
<dbReference type="RefSeq" id="WP_333721967.1">
    <property type="nucleotide sequence ID" value="NZ_CP049216.1"/>
</dbReference>
<organism evidence="1 2">
    <name type="scientific">Agrobacterium tumefaciens</name>
    <dbReference type="NCBI Taxonomy" id="358"/>
    <lineage>
        <taxon>Bacteria</taxon>
        <taxon>Pseudomonadati</taxon>
        <taxon>Pseudomonadota</taxon>
        <taxon>Alphaproteobacteria</taxon>
        <taxon>Hyphomicrobiales</taxon>
        <taxon>Rhizobiaceae</taxon>
        <taxon>Rhizobium/Agrobacterium group</taxon>
        <taxon>Agrobacterium</taxon>
        <taxon>Agrobacterium tumefaciens complex</taxon>
    </lineage>
</organism>